<dbReference type="InterPro" id="IPR004089">
    <property type="entry name" value="MCPsignal_dom"/>
</dbReference>
<dbReference type="PROSITE" id="PS50111">
    <property type="entry name" value="CHEMOTAXIS_TRANSDUC_2"/>
    <property type="match status" value="1"/>
</dbReference>
<dbReference type="CDD" id="cd06225">
    <property type="entry name" value="HAMP"/>
    <property type="match status" value="1"/>
</dbReference>
<keyword evidence="4" id="KW-0145">Chemotaxis</keyword>
<dbReference type="PROSITE" id="PS50885">
    <property type="entry name" value="HAMP"/>
    <property type="match status" value="1"/>
</dbReference>
<feature type="domain" description="Methyl-accepting transducer" evidence="12">
    <location>
        <begin position="376"/>
        <end position="647"/>
    </location>
</feature>
<evidence type="ECO:0000256" key="3">
    <source>
        <dbReference type="ARBA" id="ARBA00022481"/>
    </source>
</evidence>
<comment type="subcellular location">
    <subcellularLocation>
        <location evidence="1">Cell membrane</location>
        <topology evidence="1">Multi-pass membrane protein</topology>
    </subcellularLocation>
</comment>
<evidence type="ECO:0000256" key="7">
    <source>
        <dbReference type="ARBA" id="ARBA00023136"/>
    </source>
</evidence>
<dbReference type="EMBL" id="JBEPSB010000021">
    <property type="protein sequence ID" value="MET4562514.1"/>
    <property type="molecule type" value="Genomic_DNA"/>
</dbReference>
<dbReference type="CDD" id="cd12912">
    <property type="entry name" value="PDC2_MCP_like"/>
    <property type="match status" value="1"/>
</dbReference>
<accession>A0ABV2PNH1</accession>
<dbReference type="InterPro" id="IPR033479">
    <property type="entry name" value="dCache_1"/>
</dbReference>
<dbReference type="Proteomes" id="UP001549363">
    <property type="component" value="Unassembled WGS sequence"/>
</dbReference>
<dbReference type="SUPFAM" id="SSF103190">
    <property type="entry name" value="Sensory domain-like"/>
    <property type="match status" value="1"/>
</dbReference>
<feature type="domain" description="HAMP" evidence="13">
    <location>
        <begin position="305"/>
        <end position="357"/>
    </location>
</feature>
<keyword evidence="5 11" id="KW-0812">Transmembrane</keyword>
<evidence type="ECO:0000256" key="11">
    <source>
        <dbReference type="SAM" id="Phobius"/>
    </source>
</evidence>
<comment type="similarity">
    <text evidence="9">Belongs to the methyl-accepting chemotaxis (MCP) protein family.</text>
</comment>
<evidence type="ECO:0000256" key="6">
    <source>
        <dbReference type="ARBA" id="ARBA00022989"/>
    </source>
</evidence>
<evidence type="ECO:0000256" key="9">
    <source>
        <dbReference type="ARBA" id="ARBA00029447"/>
    </source>
</evidence>
<evidence type="ECO:0000256" key="4">
    <source>
        <dbReference type="ARBA" id="ARBA00022500"/>
    </source>
</evidence>
<sequence>MHKQKHMTTMTIGKKLGLTFFFALIIPSLLIAITSYSVAKNEIYDTMHTSASQNVAVVDEFINKHIQPIVEDVTYFGNSLTEATLSQEERTILLQSMQQYFDTSKGLVSSFIGTGNGEMIQVPSLGLSGKKDFDPRTRDWYKNAIEAQGEVVISDPHESASTGDWVVTISKEIKNADGVFAVNLKMEELANLIGTIHIGNEGYAFLVSRNQAIISHPTIKVGADISDESWASAMLEGTDNFINYRLDNEEKQMFVQQNALTGWHVGGAMSKSEISNATKPIFISTFIVVCLSIAFFGVILYVIIRTITRSLGSMINAAKTMSAGDLRAKVVSKKKDEIGVLGKAFQKMSDSLRDVLSHIHEKSTSLLASSEELSAVTDENSRATERVSQAAIAVSEGIDKQTAKLVASFDTLEQVSNDIHQIYENTNILTQKAEKAEATADIGQNVVASTQKQMRTIEGKINELSTDITTVNTYVKEIDEILAVITSISEQTNLLALNAAIEAARAGEHGKGFAVVADEVRKLAEQTNHSSSQVRQIITAIQREASKLATSMDTSHSEVTLGLQMFTQTEENFHEMKTFIEEINDQLHDVLEKSKTISANSHQVVGDMKVIEDISLSSKDEVEAMAQATVKQASAMQEIAATAEALEKYAEELQEEVRTFTL</sequence>
<evidence type="ECO:0000313" key="15">
    <source>
        <dbReference type="Proteomes" id="UP001549363"/>
    </source>
</evidence>
<comment type="caution">
    <text evidence="14">The sequence shown here is derived from an EMBL/GenBank/DDBJ whole genome shotgun (WGS) entry which is preliminary data.</text>
</comment>
<evidence type="ECO:0000259" key="13">
    <source>
        <dbReference type="PROSITE" id="PS50885"/>
    </source>
</evidence>
<dbReference type="InterPro" id="IPR029151">
    <property type="entry name" value="Sensor-like_sf"/>
</dbReference>
<evidence type="ECO:0000256" key="8">
    <source>
        <dbReference type="ARBA" id="ARBA00023224"/>
    </source>
</evidence>
<evidence type="ECO:0000256" key="5">
    <source>
        <dbReference type="ARBA" id="ARBA00022692"/>
    </source>
</evidence>
<keyword evidence="7 11" id="KW-0472">Membrane</keyword>
<protein>
    <submittedName>
        <fullName evidence="14">Methyl-accepting chemotaxis protein</fullName>
    </submittedName>
</protein>
<dbReference type="Pfam" id="PF02743">
    <property type="entry name" value="dCache_1"/>
    <property type="match status" value="1"/>
</dbReference>
<dbReference type="CDD" id="cd18773">
    <property type="entry name" value="PDC1_HK_sensor"/>
    <property type="match status" value="1"/>
</dbReference>
<keyword evidence="15" id="KW-1185">Reference proteome</keyword>
<dbReference type="Pfam" id="PF00672">
    <property type="entry name" value="HAMP"/>
    <property type="match status" value="1"/>
</dbReference>
<organism evidence="14 15">
    <name type="scientific">Lysinibacillus parviboronicapiens</name>
    <dbReference type="NCBI Taxonomy" id="436516"/>
    <lineage>
        <taxon>Bacteria</taxon>
        <taxon>Bacillati</taxon>
        <taxon>Bacillota</taxon>
        <taxon>Bacilli</taxon>
        <taxon>Bacillales</taxon>
        <taxon>Bacillaceae</taxon>
        <taxon>Lysinibacillus</taxon>
    </lineage>
</organism>
<evidence type="ECO:0000313" key="14">
    <source>
        <dbReference type="EMBL" id="MET4562514.1"/>
    </source>
</evidence>
<gene>
    <name evidence="14" type="ORF">ABIA69_003704</name>
</gene>
<dbReference type="Pfam" id="PF00015">
    <property type="entry name" value="MCPsignal"/>
    <property type="match status" value="1"/>
</dbReference>
<dbReference type="RefSeq" id="WP_354472526.1">
    <property type="nucleotide sequence ID" value="NZ_JBEPSB010000021.1"/>
</dbReference>
<dbReference type="SUPFAM" id="SSF58104">
    <property type="entry name" value="Methyl-accepting chemotaxis protein (MCP) signaling domain"/>
    <property type="match status" value="1"/>
</dbReference>
<keyword evidence="3" id="KW-0488">Methylation</keyword>
<keyword evidence="8 10" id="KW-0807">Transducer</keyword>
<evidence type="ECO:0000256" key="10">
    <source>
        <dbReference type="PROSITE-ProRule" id="PRU00284"/>
    </source>
</evidence>
<keyword evidence="6 11" id="KW-1133">Transmembrane helix</keyword>
<evidence type="ECO:0000256" key="2">
    <source>
        <dbReference type="ARBA" id="ARBA00022475"/>
    </source>
</evidence>
<dbReference type="Gene3D" id="3.30.450.20">
    <property type="entry name" value="PAS domain"/>
    <property type="match status" value="2"/>
</dbReference>
<evidence type="ECO:0000259" key="12">
    <source>
        <dbReference type="PROSITE" id="PS50111"/>
    </source>
</evidence>
<name>A0ABV2PNH1_9BACI</name>
<dbReference type="PANTHER" id="PTHR32089:SF114">
    <property type="entry name" value="METHYL-ACCEPTING CHEMOTAXIS PROTEIN MCPB"/>
    <property type="match status" value="1"/>
</dbReference>
<dbReference type="PANTHER" id="PTHR32089">
    <property type="entry name" value="METHYL-ACCEPTING CHEMOTAXIS PROTEIN MCPB"/>
    <property type="match status" value="1"/>
</dbReference>
<evidence type="ECO:0000256" key="1">
    <source>
        <dbReference type="ARBA" id="ARBA00004651"/>
    </source>
</evidence>
<dbReference type="Gene3D" id="1.10.8.500">
    <property type="entry name" value="HAMP domain in histidine kinase"/>
    <property type="match status" value="1"/>
</dbReference>
<dbReference type="Gene3D" id="1.10.287.950">
    <property type="entry name" value="Methyl-accepting chemotaxis protein"/>
    <property type="match status" value="1"/>
</dbReference>
<feature type="transmembrane region" description="Helical" evidence="11">
    <location>
        <begin position="281"/>
        <end position="304"/>
    </location>
</feature>
<dbReference type="SMART" id="SM00283">
    <property type="entry name" value="MA"/>
    <property type="match status" value="1"/>
</dbReference>
<keyword evidence="2" id="KW-1003">Cell membrane</keyword>
<reference evidence="14 15" key="1">
    <citation type="submission" date="2024-06" db="EMBL/GenBank/DDBJ databases">
        <title>Sorghum-associated microbial communities from plants grown in Nebraska, USA.</title>
        <authorList>
            <person name="Schachtman D."/>
        </authorList>
    </citation>
    <scope>NUCLEOTIDE SEQUENCE [LARGE SCALE GENOMIC DNA]</scope>
    <source>
        <strain evidence="14 15">736</strain>
    </source>
</reference>
<dbReference type="InterPro" id="IPR003660">
    <property type="entry name" value="HAMP_dom"/>
</dbReference>
<dbReference type="SMART" id="SM00304">
    <property type="entry name" value="HAMP"/>
    <property type="match status" value="1"/>
</dbReference>
<proteinExistence type="inferred from homology"/>